<gene>
    <name evidence="2" type="ORF">THAOC_35343</name>
</gene>
<sequence>MRALLSLNFINLLAPSSHSPKSEAPRLPAPWRCSVLSPTRRPTPASGHRVLFSSGFRRSGLPPDVVPARTFARHGNTRRHNAPLAIKTSLGQSAKSARAGVRRCLGPLVGPHFPRDSSSCARPLFRSLVPRPPRRSVSPGKIVRDAVAPAATHARGPHLALARPAHPPRSSAVHRQRGPVKIGPKNGPSRRSRTEACSAVPLPISAGAFS</sequence>
<dbReference type="EMBL" id="AGNL01048068">
    <property type="protein sequence ID" value="EJK46010.1"/>
    <property type="molecule type" value="Genomic_DNA"/>
</dbReference>
<evidence type="ECO:0000256" key="1">
    <source>
        <dbReference type="SAM" id="MobiDB-lite"/>
    </source>
</evidence>
<name>K0R1X7_THAOC</name>
<accession>K0R1X7</accession>
<feature type="region of interest" description="Disordered" evidence="1">
    <location>
        <begin position="151"/>
        <end position="196"/>
    </location>
</feature>
<feature type="non-terminal residue" evidence="2">
    <location>
        <position position="210"/>
    </location>
</feature>
<organism evidence="2 3">
    <name type="scientific">Thalassiosira oceanica</name>
    <name type="common">Marine diatom</name>
    <dbReference type="NCBI Taxonomy" id="159749"/>
    <lineage>
        <taxon>Eukaryota</taxon>
        <taxon>Sar</taxon>
        <taxon>Stramenopiles</taxon>
        <taxon>Ochrophyta</taxon>
        <taxon>Bacillariophyta</taxon>
        <taxon>Coscinodiscophyceae</taxon>
        <taxon>Thalassiosirophycidae</taxon>
        <taxon>Thalassiosirales</taxon>
        <taxon>Thalassiosiraceae</taxon>
        <taxon>Thalassiosira</taxon>
    </lineage>
</organism>
<evidence type="ECO:0000313" key="2">
    <source>
        <dbReference type="EMBL" id="EJK46010.1"/>
    </source>
</evidence>
<dbReference type="AlphaFoldDB" id="K0R1X7"/>
<keyword evidence="3" id="KW-1185">Reference proteome</keyword>
<feature type="compositionally biased region" description="Low complexity" evidence="1">
    <location>
        <begin position="157"/>
        <end position="171"/>
    </location>
</feature>
<evidence type="ECO:0000313" key="3">
    <source>
        <dbReference type="Proteomes" id="UP000266841"/>
    </source>
</evidence>
<proteinExistence type="predicted"/>
<comment type="caution">
    <text evidence="2">The sequence shown here is derived from an EMBL/GenBank/DDBJ whole genome shotgun (WGS) entry which is preliminary data.</text>
</comment>
<protein>
    <submittedName>
        <fullName evidence="2">Uncharacterized protein</fullName>
    </submittedName>
</protein>
<dbReference type="Proteomes" id="UP000266841">
    <property type="component" value="Unassembled WGS sequence"/>
</dbReference>
<reference evidence="2 3" key="1">
    <citation type="journal article" date="2012" name="Genome Biol.">
        <title>Genome and low-iron response of an oceanic diatom adapted to chronic iron limitation.</title>
        <authorList>
            <person name="Lommer M."/>
            <person name="Specht M."/>
            <person name="Roy A.S."/>
            <person name="Kraemer L."/>
            <person name="Andreson R."/>
            <person name="Gutowska M.A."/>
            <person name="Wolf J."/>
            <person name="Bergner S.V."/>
            <person name="Schilhabel M.B."/>
            <person name="Klostermeier U.C."/>
            <person name="Beiko R.G."/>
            <person name="Rosenstiel P."/>
            <person name="Hippler M."/>
            <person name="Laroche J."/>
        </authorList>
    </citation>
    <scope>NUCLEOTIDE SEQUENCE [LARGE SCALE GENOMIC DNA]</scope>
    <source>
        <strain evidence="2 3">CCMP1005</strain>
    </source>
</reference>